<proteinExistence type="inferred from homology"/>
<dbReference type="Pfam" id="PF03031">
    <property type="entry name" value="NIF"/>
    <property type="match status" value="1"/>
</dbReference>
<dbReference type="EMBL" id="CT868665">
    <property type="protein sequence ID" value="CAK91828.1"/>
    <property type="molecule type" value="Genomic_DNA"/>
</dbReference>
<accession>A0E961</accession>
<dbReference type="eggNOG" id="KOG1605">
    <property type="taxonomic scope" value="Eukaryota"/>
</dbReference>
<keyword evidence="1" id="KW-0813">Transport</keyword>
<dbReference type="InterPro" id="IPR004274">
    <property type="entry name" value="FCP1_dom"/>
</dbReference>
<dbReference type="GeneID" id="5045010"/>
<dbReference type="OrthoDB" id="277011at2759"/>
<dbReference type="InterPro" id="IPR023214">
    <property type="entry name" value="HAD_sf"/>
</dbReference>
<gene>
    <name evidence="4" type="ORF">GSPATT00024559001</name>
</gene>
<organism evidence="4 5">
    <name type="scientific">Paramecium tetraurelia</name>
    <dbReference type="NCBI Taxonomy" id="5888"/>
    <lineage>
        <taxon>Eukaryota</taxon>
        <taxon>Sar</taxon>
        <taxon>Alveolata</taxon>
        <taxon>Ciliophora</taxon>
        <taxon>Intramacronucleata</taxon>
        <taxon>Oligohymenophorea</taxon>
        <taxon>Peniculida</taxon>
        <taxon>Parameciidae</taxon>
        <taxon>Paramecium</taxon>
    </lineage>
</organism>
<dbReference type="GO" id="GO:0005744">
    <property type="term" value="C:TIM23 mitochondrial import inner membrane translocase complex"/>
    <property type="evidence" value="ECO:0007669"/>
    <property type="project" value="UniProtKB-UniRule"/>
</dbReference>
<dbReference type="SUPFAM" id="SSF56784">
    <property type="entry name" value="HAD-like"/>
    <property type="match status" value="1"/>
</dbReference>
<comment type="function">
    <text evidence="1">Essential component of the TIM23 complex, a complex that mediates the translocation of transit peptide-containing proteins across the mitochondrial inner membrane.</text>
</comment>
<dbReference type="KEGG" id="ptm:GSPATT00024559001"/>
<dbReference type="GO" id="GO:0004721">
    <property type="term" value="F:phosphoprotein phosphatase activity"/>
    <property type="evidence" value="ECO:0000318"/>
    <property type="project" value="GO_Central"/>
</dbReference>
<evidence type="ECO:0000313" key="5">
    <source>
        <dbReference type="Proteomes" id="UP000000600"/>
    </source>
</evidence>
<feature type="region of interest" description="Disordered" evidence="2">
    <location>
        <begin position="43"/>
        <end position="72"/>
    </location>
</feature>
<dbReference type="PROSITE" id="PS50969">
    <property type="entry name" value="FCP1"/>
    <property type="match status" value="1"/>
</dbReference>
<dbReference type="RefSeq" id="XP_001459225.1">
    <property type="nucleotide sequence ID" value="XM_001459188.1"/>
</dbReference>
<dbReference type="Proteomes" id="UP000000600">
    <property type="component" value="Unassembled WGS sequence"/>
</dbReference>
<dbReference type="OMA" id="FRDNCIS"/>
<keyword evidence="1" id="KW-0809">Transit peptide</keyword>
<dbReference type="InParanoid" id="A0E961"/>
<comment type="similarity">
    <text evidence="1">Belongs to the TIM50 family.</text>
</comment>
<dbReference type="SMART" id="SM00577">
    <property type="entry name" value="CPDc"/>
    <property type="match status" value="1"/>
</dbReference>
<dbReference type="Gene3D" id="3.40.50.1000">
    <property type="entry name" value="HAD superfamily/HAD-like"/>
    <property type="match status" value="1"/>
</dbReference>
<comment type="subunit">
    <text evidence="1">Component of the TIM23 complex.</text>
</comment>
<evidence type="ECO:0000256" key="2">
    <source>
        <dbReference type="SAM" id="MobiDB-lite"/>
    </source>
</evidence>
<keyword evidence="1" id="KW-0496">Mitochondrion</keyword>
<dbReference type="GO" id="GO:0015031">
    <property type="term" value="P:protein transport"/>
    <property type="evidence" value="ECO:0007669"/>
    <property type="project" value="UniProtKB-KW"/>
</dbReference>
<dbReference type="FunFam" id="3.40.50.1000:FF:000184">
    <property type="entry name" value="Uncharacterized protein"/>
    <property type="match status" value="1"/>
</dbReference>
<name>A0E961_PARTE</name>
<protein>
    <recommendedName>
        <fullName evidence="1">Mitochondrial import inner membrane translocase subunit TIM50</fullName>
    </recommendedName>
</protein>
<dbReference type="STRING" id="5888.A0E961"/>
<keyword evidence="1" id="KW-0653">Protein transport</keyword>
<dbReference type="CDD" id="cd07521">
    <property type="entry name" value="HAD_FCP1-like"/>
    <property type="match status" value="1"/>
</dbReference>
<dbReference type="HOGENOM" id="CLU_666418_0_0_1"/>
<evidence type="ECO:0000313" key="4">
    <source>
        <dbReference type="EMBL" id="CAK91828.1"/>
    </source>
</evidence>
<dbReference type="PANTHER" id="PTHR12210">
    <property type="entry name" value="DULLARD PROTEIN PHOSPHATASE"/>
    <property type="match status" value="1"/>
</dbReference>
<dbReference type="InterPro" id="IPR050365">
    <property type="entry name" value="TIM50"/>
</dbReference>
<evidence type="ECO:0000256" key="1">
    <source>
        <dbReference type="RuleBase" id="RU365079"/>
    </source>
</evidence>
<dbReference type="InterPro" id="IPR036412">
    <property type="entry name" value="HAD-like_sf"/>
</dbReference>
<reference evidence="4 5" key="1">
    <citation type="journal article" date="2006" name="Nature">
        <title>Global trends of whole-genome duplications revealed by the ciliate Paramecium tetraurelia.</title>
        <authorList>
            <consortium name="Genoscope"/>
            <person name="Aury J.-M."/>
            <person name="Jaillon O."/>
            <person name="Duret L."/>
            <person name="Noel B."/>
            <person name="Jubin C."/>
            <person name="Porcel B.M."/>
            <person name="Segurens B."/>
            <person name="Daubin V."/>
            <person name="Anthouard V."/>
            <person name="Aiach N."/>
            <person name="Arnaiz O."/>
            <person name="Billaut A."/>
            <person name="Beisson J."/>
            <person name="Blanc I."/>
            <person name="Bouhouche K."/>
            <person name="Camara F."/>
            <person name="Duharcourt S."/>
            <person name="Guigo R."/>
            <person name="Gogendeau D."/>
            <person name="Katinka M."/>
            <person name="Keller A.-M."/>
            <person name="Kissmehl R."/>
            <person name="Klotz C."/>
            <person name="Koll F."/>
            <person name="Le Moue A."/>
            <person name="Lepere C."/>
            <person name="Malinsky S."/>
            <person name="Nowacki M."/>
            <person name="Nowak J.K."/>
            <person name="Plattner H."/>
            <person name="Poulain J."/>
            <person name="Ruiz F."/>
            <person name="Serrano V."/>
            <person name="Zagulski M."/>
            <person name="Dessen P."/>
            <person name="Betermier M."/>
            <person name="Weissenbach J."/>
            <person name="Scarpelli C."/>
            <person name="Schachter V."/>
            <person name="Sperling L."/>
            <person name="Meyer E."/>
            <person name="Cohen J."/>
            <person name="Wincker P."/>
        </authorList>
    </citation>
    <scope>NUCLEOTIDE SEQUENCE [LARGE SCALE GENOMIC DNA]</scope>
    <source>
        <strain evidence="4 5">Stock d4-2</strain>
    </source>
</reference>
<keyword evidence="1" id="KW-0811">Translocation</keyword>
<evidence type="ECO:0000259" key="3">
    <source>
        <dbReference type="PROSITE" id="PS50969"/>
    </source>
</evidence>
<feature type="domain" description="FCP1 homology" evidence="3">
    <location>
        <begin position="218"/>
        <end position="378"/>
    </location>
</feature>
<keyword evidence="5" id="KW-1185">Reference proteome</keyword>
<sequence>MKTTNKLPPRNTGTQLNYANQNLSIFQNQKPINLRRYTTGAEEMRRHQNSYGSQKRNESNEIQKQTKGKCQHNTADKQFTENGRQQHVSSLSDSQSQQPPLVMIKCQAKPQFENFKNHANAKNHNFITQQQRNEKPHSFKQIAQVNSKHLSNCNELIKFQVYYVGDLQNAILNQNAKNSEMFREHIVVSFTYIPLIQKSEIDIQQIEDKKLNIPLARNKKYNKTIIFDMDETLMHCNEDENDKCQFKIPIEFEDGERIVAGINIRNFAKEIIQKLSDVCEVMVFTASQDIYANQVINILDPHNNLGKRIFRDNCISLDDNHLIKHLGILNRDLRNVVIIDNSSCSFAHHLENGIPIISFYNDEKDNQLIKLYRYLCQYILPAEDVRPIILAHFKQDKLIQYETVEEAVKQLYF</sequence>
<dbReference type="AlphaFoldDB" id="A0E961"/>
<comment type="subcellular location">
    <subcellularLocation>
        <location evidence="1">Mitochondrion inner membrane</location>
        <topology evidence="1">Single-pass membrane protein</topology>
    </subcellularLocation>
</comment>